<reference evidence="7" key="1">
    <citation type="submission" date="2025-08" db="UniProtKB">
        <authorList>
            <consortium name="Ensembl"/>
        </authorList>
    </citation>
    <scope>IDENTIFICATION</scope>
</reference>
<dbReference type="SMART" id="SM00220">
    <property type="entry name" value="S_TKc"/>
    <property type="match status" value="1"/>
</dbReference>
<dbReference type="GO" id="GO:0005524">
    <property type="term" value="F:ATP binding"/>
    <property type="evidence" value="ECO:0007669"/>
    <property type="project" value="UniProtKB-KW"/>
</dbReference>
<organism evidence="7 8">
    <name type="scientific">Oryzias melastigma</name>
    <name type="common">Marine medaka</name>
    <dbReference type="NCBI Taxonomy" id="30732"/>
    <lineage>
        <taxon>Eukaryota</taxon>
        <taxon>Metazoa</taxon>
        <taxon>Chordata</taxon>
        <taxon>Craniata</taxon>
        <taxon>Vertebrata</taxon>
        <taxon>Euteleostomi</taxon>
        <taxon>Actinopterygii</taxon>
        <taxon>Neopterygii</taxon>
        <taxon>Teleostei</taxon>
        <taxon>Neoteleostei</taxon>
        <taxon>Acanthomorphata</taxon>
        <taxon>Ovalentaria</taxon>
        <taxon>Atherinomorphae</taxon>
        <taxon>Beloniformes</taxon>
        <taxon>Adrianichthyidae</taxon>
        <taxon>Oryziinae</taxon>
        <taxon>Oryzias</taxon>
    </lineage>
</organism>
<dbReference type="PROSITE" id="PS50011">
    <property type="entry name" value="PROTEIN_KINASE_DOM"/>
    <property type="match status" value="1"/>
</dbReference>
<feature type="domain" description="Protein kinase" evidence="6">
    <location>
        <begin position="1"/>
        <end position="192"/>
    </location>
</feature>
<evidence type="ECO:0000256" key="2">
    <source>
        <dbReference type="ARBA" id="ARBA00022679"/>
    </source>
</evidence>
<proteinExistence type="predicted"/>
<accession>A0A3B3BWI9</accession>
<dbReference type="GO" id="GO:0003713">
    <property type="term" value="F:transcription coactivator activity"/>
    <property type="evidence" value="ECO:0007669"/>
    <property type="project" value="TreeGrafter"/>
</dbReference>
<evidence type="ECO:0000313" key="8">
    <source>
        <dbReference type="Proteomes" id="UP000261560"/>
    </source>
</evidence>
<dbReference type="InterPro" id="IPR050494">
    <property type="entry name" value="Ser_Thr_dual-spec_kinase"/>
</dbReference>
<dbReference type="GO" id="GO:0004713">
    <property type="term" value="F:protein tyrosine kinase activity"/>
    <property type="evidence" value="ECO:0007669"/>
    <property type="project" value="TreeGrafter"/>
</dbReference>
<dbReference type="PROSITE" id="PS00108">
    <property type="entry name" value="PROTEIN_KINASE_ST"/>
    <property type="match status" value="1"/>
</dbReference>
<dbReference type="GO" id="GO:0046332">
    <property type="term" value="F:SMAD binding"/>
    <property type="evidence" value="ECO:0007669"/>
    <property type="project" value="TreeGrafter"/>
</dbReference>
<keyword evidence="3" id="KW-0547">Nucleotide-binding</keyword>
<evidence type="ECO:0000256" key="5">
    <source>
        <dbReference type="ARBA" id="ARBA00022840"/>
    </source>
</evidence>
<dbReference type="GO" id="GO:0004674">
    <property type="term" value="F:protein serine/threonine kinase activity"/>
    <property type="evidence" value="ECO:0007669"/>
    <property type="project" value="UniProtKB-KW"/>
</dbReference>
<dbReference type="InterPro" id="IPR011009">
    <property type="entry name" value="Kinase-like_dom_sf"/>
</dbReference>
<dbReference type="PaxDb" id="30732-ENSOMEP00000010056"/>
<sequence length="297" mass="33627">MQLLLEFCKTFAGFLKGNNIFNRKAPKQFTVSELRPVAQQLVVALRALKTMGIVHCDIKLNNIMFIDHNAAPYKIKLIDFGLAREKSSLGCLSDIQILGYRAPEVVFACLYDYIASIVHMQGMKVYEFFNISSNKKVFTLDDMLNIRFGEKDTDKPEDESDLEEFKSLIKQMLNVNPRKRITPEEALNHNFITMSHLSSITDDSYVTEAQQLMEVCEPAPIQQPLAHRCFLKRINKTPPVFTSAQNYCDKRSTCGHNEKKRLTSTVKDISTAPIIFKNSTVVPIPKTPTASCLKTGP</sequence>
<evidence type="ECO:0000259" key="6">
    <source>
        <dbReference type="PROSITE" id="PS50011"/>
    </source>
</evidence>
<keyword evidence="8" id="KW-1185">Reference proteome</keyword>
<dbReference type="Ensembl" id="ENSOMET00000031736.1">
    <property type="protein sequence ID" value="ENSOMEP00000010056.1"/>
    <property type="gene ID" value="ENSOMEG00000011319.1"/>
</dbReference>
<evidence type="ECO:0000313" key="7">
    <source>
        <dbReference type="Ensembl" id="ENSOMEP00000010056.1"/>
    </source>
</evidence>
<dbReference type="Gene3D" id="1.10.510.10">
    <property type="entry name" value="Transferase(Phosphotransferase) domain 1"/>
    <property type="match status" value="1"/>
</dbReference>
<keyword evidence="1" id="KW-0723">Serine/threonine-protein kinase</keyword>
<dbReference type="InterPro" id="IPR000719">
    <property type="entry name" value="Prot_kinase_dom"/>
</dbReference>
<dbReference type="SUPFAM" id="SSF56112">
    <property type="entry name" value="Protein kinase-like (PK-like)"/>
    <property type="match status" value="1"/>
</dbReference>
<keyword evidence="5" id="KW-0067">ATP-binding</keyword>
<dbReference type="GO" id="GO:0045944">
    <property type="term" value="P:positive regulation of transcription by RNA polymerase II"/>
    <property type="evidence" value="ECO:0007669"/>
    <property type="project" value="TreeGrafter"/>
</dbReference>
<dbReference type="GO" id="GO:0016605">
    <property type="term" value="C:PML body"/>
    <property type="evidence" value="ECO:0007669"/>
    <property type="project" value="TreeGrafter"/>
</dbReference>
<dbReference type="GO" id="GO:0003714">
    <property type="term" value="F:transcription corepressor activity"/>
    <property type="evidence" value="ECO:0007669"/>
    <property type="project" value="TreeGrafter"/>
</dbReference>
<keyword evidence="4" id="KW-0418">Kinase</keyword>
<reference evidence="7" key="2">
    <citation type="submission" date="2025-09" db="UniProtKB">
        <authorList>
            <consortium name="Ensembl"/>
        </authorList>
    </citation>
    <scope>IDENTIFICATION</scope>
</reference>
<dbReference type="Pfam" id="PF00069">
    <property type="entry name" value="Pkinase"/>
    <property type="match status" value="1"/>
</dbReference>
<dbReference type="PANTHER" id="PTHR24058">
    <property type="entry name" value="DUAL SPECIFICITY PROTEIN KINASE"/>
    <property type="match status" value="1"/>
</dbReference>
<dbReference type="InterPro" id="IPR008271">
    <property type="entry name" value="Ser/Thr_kinase_AS"/>
</dbReference>
<evidence type="ECO:0000256" key="1">
    <source>
        <dbReference type="ARBA" id="ARBA00022527"/>
    </source>
</evidence>
<dbReference type="Proteomes" id="UP000261560">
    <property type="component" value="Unplaced"/>
</dbReference>
<name>A0A3B3BWI9_ORYME</name>
<evidence type="ECO:0000256" key="3">
    <source>
        <dbReference type="ARBA" id="ARBA00022741"/>
    </source>
</evidence>
<dbReference type="GeneTree" id="ENSGT00940000157742"/>
<dbReference type="GO" id="GO:0007224">
    <property type="term" value="P:smoothened signaling pathway"/>
    <property type="evidence" value="ECO:0007669"/>
    <property type="project" value="TreeGrafter"/>
</dbReference>
<protein>
    <recommendedName>
        <fullName evidence="6">Protein kinase domain-containing protein</fullName>
    </recommendedName>
</protein>
<dbReference type="GO" id="GO:0005737">
    <property type="term" value="C:cytoplasm"/>
    <property type="evidence" value="ECO:0007669"/>
    <property type="project" value="TreeGrafter"/>
</dbReference>
<dbReference type="AlphaFoldDB" id="A0A3B3BWI9"/>
<dbReference type="GO" id="GO:0042771">
    <property type="term" value="P:intrinsic apoptotic signaling pathway in response to DNA damage by p53 class mediator"/>
    <property type="evidence" value="ECO:0007669"/>
    <property type="project" value="TreeGrafter"/>
</dbReference>
<dbReference type="PANTHER" id="PTHR24058:SF53">
    <property type="entry name" value="HOMEODOMAIN-INTERACTING PROTEIN KINASE 2"/>
    <property type="match status" value="1"/>
</dbReference>
<keyword evidence="2" id="KW-0808">Transferase</keyword>
<dbReference type="STRING" id="30732.ENSOMEP00000010056"/>
<evidence type="ECO:0000256" key="4">
    <source>
        <dbReference type="ARBA" id="ARBA00022777"/>
    </source>
</evidence>